<protein>
    <submittedName>
        <fullName evidence="3">Uncharacterized protein LOC105366154</fullName>
    </submittedName>
</protein>
<feature type="region of interest" description="Disordered" evidence="1">
    <location>
        <begin position="133"/>
        <end position="184"/>
    </location>
</feature>
<dbReference type="AlphaFoldDB" id="A0AAJ7E049"/>
<keyword evidence="2" id="KW-1185">Reference proteome</keyword>
<proteinExistence type="predicted"/>
<organism evidence="2 3">
    <name type="scientific">Ceratosolen solmsi marchali</name>
    <dbReference type="NCBI Taxonomy" id="326594"/>
    <lineage>
        <taxon>Eukaryota</taxon>
        <taxon>Metazoa</taxon>
        <taxon>Ecdysozoa</taxon>
        <taxon>Arthropoda</taxon>
        <taxon>Hexapoda</taxon>
        <taxon>Insecta</taxon>
        <taxon>Pterygota</taxon>
        <taxon>Neoptera</taxon>
        <taxon>Endopterygota</taxon>
        <taxon>Hymenoptera</taxon>
        <taxon>Apocrita</taxon>
        <taxon>Proctotrupomorpha</taxon>
        <taxon>Chalcidoidea</taxon>
        <taxon>Agaonidae</taxon>
        <taxon>Agaoninae</taxon>
        <taxon>Ceratosolen</taxon>
    </lineage>
</organism>
<dbReference type="RefSeq" id="XP_011502785.1">
    <property type="nucleotide sequence ID" value="XM_011504483.1"/>
</dbReference>
<reference evidence="3" key="1">
    <citation type="submission" date="2025-08" db="UniProtKB">
        <authorList>
            <consortium name="RefSeq"/>
        </authorList>
    </citation>
    <scope>IDENTIFICATION</scope>
</reference>
<dbReference type="GeneID" id="105366154"/>
<evidence type="ECO:0000256" key="1">
    <source>
        <dbReference type="SAM" id="MobiDB-lite"/>
    </source>
</evidence>
<sequence>MHSLYSRSTPSLEKQRTLYDDHLHFDNYICDTRTRKFNQKYLDHNNYHRDNIYHDYIEGCTYQDERYGPDNEDRQWDSGGRWFSELYNEIKSNKKILPERPFSSIDIHRPDYGPAIARQCSCESEDYEYSDSSTRKRKFLQPQQHPFSRLEGSGKKLPPTPTKSSSSIIGQKPTSLPSTPARYLPRPTTSLKESCCSKLSYNEDYNYAYYSQDNLQHGISGISNAMHIINDIPSYQPNTNDVPQMPHINYDTLYLESKVQDAHKIVEKFSHNADYQSPYHHLFKSGFEKTYTNPSGNLKVSESLPTYQHEDTHNIITDDSLQTLSYDQNNIRRPFQSFITRQCHNEQNKDEYVNQCFDGKCPKEYLDSSCKNNEHLIYSKQFITDIYNQSVIPDM</sequence>
<dbReference type="Proteomes" id="UP000695007">
    <property type="component" value="Unplaced"/>
</dbReference>
<gene>
    <name evidence="3" type="primary">LOC105366154</name>
</gene>
<name>A0AAJ7E049_9HYME</name>
<evidence type="ECO:0000313" key="2">
    <source>
        <dbReference type="Proteomes" id="UP000695007"/>
    </source>
</evidence>
<dbReference type="KEGG" id="csol:105366154"/>
<accession>A0AAJ7E049</accession>
<evidence type="ECO:0000313" key="3">
    <source>
        <dbReference type="RefSeq" id="XP_011502785.1"/>
    </source>
</evidence>